<accession>A0ABQ6ZJS0</accession>
<comment type="caution">
    <text evidence="1">The sequence shown here is derived from an EMBL/GenBank/DDBJ whole genome shotgun (WGS) entry which is preliminary data.</text>
</comment>
<organism evidence="1 2">
    <name type="scientific">Pseudoxanthomonas japonensis</name>
    <dbReference type="NCBI Taxonomy" id="69284"/>
    <lineage>
        <taxon>Bacteria</taxon>
        <taxon>Pseudomonadati</taxon>
        <taxon>Pseudomonadota</taxon>
        <taxon>Gammaproteobacteria</taxon>
        <taxon>Lysobacterales</taxon>
        <taxon>Lysobacteraceae</taxon>
        <taxon>Pseudoxanthomonas</taxon>
    </lineage>
</organism>
<protein>
    <submittedName>
        <fullName evidence="1">Uncharacterized protein</fullName>
    </submittedName>
</protein>
<sequence length="90" mass="9894">MIGILLNKSSEYGDRLDCAKYLGDYVEEDAESALLVVACDAAEDEDLVEDCSEALAGVWIKRGRVNRDYLSRLPTRARQAAQAVLDSQKG</sequence>
<dbReference type="EMBL" id="PDWW01000004">
    <property type="protein sequence ID" value="KAF1726390.1"/>
    <property type="molecule type" value="Genomic_DNA"/>
</dbReference>
<keyword evidence="2" id="KW-1185">Reference proteome</keyword>
<gene>
    <name evidence="1" type="ORF">CSC78_04640</name>
</gene>
<evidence type="ECO:0000313" key="2">
    <source>
        <dbReference type="Proteomes" id="UP000781710"/>
    </source>
</evidence>
<proteinExistence type="predicted"/>
<reference evidence="1 2" key="1">
    <citation type="submission" date="2017-10" db="EMBL/GenBank/DDBJ databases">
        <title>Whole genome sequencing of members of genus Pseudoxanthomonas.</title>
        <authorList>
            <person name="Kumar S."/>
            <person name="Bansal K."/>
            <person name="Kaur A."/>
            <person name="Patil P."/>
            <person name="Sharma S."/>
            <person name="Patil P.B."/>
        </authorList>
    </citation>
    <scope>NUCLEOTIDE SEQUENCE [LARGE SCALE GENOMIC DNA]</scope>
    <source>
        <strain evidence="1 2">DSM 17109</strain>
    </source>
</reference>
<evidence type="ECO:0000313" key="1">
    <source>
        <dbReference type="EMBL" id="KAF1726390.1"/>
    </source>
</evidence>
<dbReference type="Proteomes" id="UP000781710">
    <property type="component" value="Unassembled WGS sequence"/>
</dbReference>
<name>A0ABQ6ZJS0_9GAMM</name>